<comment type="similarity">
    <text evidence="2 7 8">Belongs to the GPI family.</text>
</comment>
<dbReference type="GO" id="GO:0004347">
    <property type="term" value="F:glucose-6-phosphate isomerase activity"/>
    <property type="evidence" value="ECO:0007669"/>
    <property type="project" value="UniProtKB-UniRule"/>
</dbReference>
<dbReference type="GO" id="GO:0048029">
    <property type="term" value="F:monosaccharide binding"/>
    <property type="evidence" value="ECO:0007669"/>
    <property type="project" value="TreeGrafter"/>
</dbReference>
<dbReference type="GO" id="GO:0006094">
    <property type="term" value="P:gluconeogenesis"/>
    <property type="evidence" value="ECO:0007669"/>
    <property type="project" value="UniProtKB-UniRule"/>
</dbReference>
<accession>A0A1J5J001</accession>
<keyword evidence="3 7" id="KW-0312">Gluconeogenesis</keyword>
<evidence type="ECO:0000256" key="8">
    <source>
        <dbReference type="RuleBase" id="RU000612"/>
    </source>
</evidence>
<evidence type="ECO:0000256" key="6">
    <source>
        <dbReference type="ARBA" id="ARBA00029321"/>
    </source>
</evidence>
<protein>
    <recommendedName>
        <fullName evidence="7">Glucose-6-phosphate isomerase</fullName>
        <shortName evidence="7">GPI</shortName>
        <ecNumber evidence="7">5.3.1.9</ecNumber>
    </recommendedName>
    <alternativeName>
        <fullName evidence="7">Phosphoglucose isomerase</fullName>
        <shortName evidence="7">PGI</shortName>
    </alternativeName>
    <alternativeName>
        <fullName evidence="7">Phosphohexose isomerase</fullName>
        <shortName evidence="7">PHI</shortName>
    </alternativeName>
</protein>
<comment type="pathway">
    <text evidence="1 7 8">Carbohydrate degradation; glycolysis; D-glyceraldehyde 3-phosphate and glycerone phosphate from D-glucose: step 2/4.</text>
</comment>
<dbReference type="UniPathway" id="UPA00138"/>
<comment type="function">
    <text evidence="7">Catalyzes the reversible isomerization of glucose-6-phosphate to fructose-6-phosphate.</text>
</comment>
<evidence type="ECO:0000256" key="1">
    <source>
        <dbReference type="ARBA" id="ARBA00004926"/>
    </source>
</evidence>
<dbReference type="InterPro" id="IPR018189">
    <property type="entry name" value="Phosphoglucose_isomerase_CS"/>
</dbReference>
<keyword evidence="5 7" id="KW-0413">Isomerase</keyword>
<dbReference type="InterPro" id="IPR035482">
    <property type="entry name" value="SIS_PGI_2"/>
</dbReference>
<dbReference type="InterPro" id="IPR046348">
    <property type="entry name" value="SIS_dom_sf"/>
</dbReference>
<dbReference type="EC" id="5.3.1.9" evidence="7"/>
<dbReference type="PROSITE" id="PS00174">
    <property type="entry name" value="P_GLUCOSE_ISOMERASE_2"/>
    <property type="match status" value="1"/>
</dbReference>
<dbReference type="CDD" id="cd05015">
    <property type="entry name" value="SIS_PGI_1"/>
    <property type="match status" value="1"/>
</dbReference>
<name>A0A1J5J001_9BACT</name>
<dbReference type="SUPFAM" id="SSF53697">
    <property type="entry name" value="SIS domain"/>
    <property type="match status" value="1"/>
</dbReference>
<reference evidence="10 11" key="1">
    <citation type="journal article" date="2016" name="Environ. Microbiol.">
        <title>Genomic resolution of a cold subsurface aquifer community provides metabolic insights for novel microbes adapted to high CO concentrations.</title>
        <authorList>
            <person name="Probst A.J."/>
            <person name="Castelle C.J."/>
            <person name="Singh A."/>
            <person name="Brown C.T."/>
            <person name="Anantharaman K."/>
            <person name="Sharon I."/>
            <person name="Hug L.A."/>
            <person name="Burstein D."/>
            <person name="Emerson J.B."/>
            <person name="Thomas B.C."/>
            <person name="Banfield J.F."/>
        </authorList>
    </citation>
    <scope>NUCLEOTIDE SEQUENCE [LARGE SCALE GENOMIC DNA]</scope>
    <source>
        <strain evidence="10">CG2_30_54_11</strain>
    </source>
</reference>
<dbReference type="InterPro" id="IPR035476">
    <property type="entry name" value="SIS_PGI_1"/>
</dbReference>
<evidence type="ECO:0000313" key="11">
    <source>
        <dbReference type="Proteomes" id="UP000183245"/>
    </source>
</evidence>
<dbReference type="PRINTS" id="PR00662">
    <property type="entry name" value="G6PISOMERASE"/>
</dbReference>
<dbReference type="Pfam" id="PF00342">
    <property type="entry name" value="PGI"/>
    <property type="match status" value="2"/>
</dbReference>
<proteinExistence type="inferred from homology"/>
<dbReference type="Gene3D" id="3.40.50.10490">
    <property type="entry name" value="Glucose-6-phosphate isomerase like protein, domain 1"/>
    <property type="match status" value="2"/>
</dbReference>
<evidence type="ECO:0000256" key="5">
    <source>
        <dbReference type="ARBA" id="ARBA00023235"/>
    </source>
</evidence>
<evidence type="ECO:0000256" key="3">
    <source>
        <dbReference type="ARBA" id="ARBA00022432"/>
    </source>
</evidence>
<dbReference type="InterPro" id="IPR001672">
    <property type="entry name" value="G6P_Isomerase"/>
</dbReference>
<evidence type="ECO:0000256" key="4">
    <source>
        <dbReference type="ARBA" id="ARBA00023152"/>
    </source>
</evidence>
<sequence>MQDILFDFSGMLAKAIGDEHGVTADELKVVEKLVTQANIQVSEARKAGKLHFLELPYDGELIDELEAFREEMKWVKTFVVLGIGGSALGAIALHHSFAHLPAMGNGVSFHCFDNVDPEELAAFFHTVDLSTTLFNVVSKSGSTMETAAGFLYTRQELKKRFGADYTRHLVFTTSQTTGLLKDVGSSEHIRLFIHPDDVGGRFSILSIVGLFPAVFLGLDARALLTGAARMDERCQLLFVANPAAQFAALQYASYALKQKNVVVMMPYSYRLKRWPEWFKQLWGESLGKRDDRQGKEVRVGQTPTESLGTTDQHSQIQLFNFGPRDKNIVFLEVEEFSCDLTISDVPESVPELGYLKGTSFAQLMAAEEQGTRTALRENQVETSRIVFPVLDENVVGQFIYLMEYAAALSGELYDINAFDQPGVELGKDYAYALLGRSGYEHLKDRLQDA</sequence>
<evidence type="ECO:0000256" key="7">
    <source>
        <dbReference type="HAMAP-Rule" id="MF_00473"/>
    </source>
</evidence>
<gene>
    <name evidence="7" type="primary">pgi</name>
    <name evidence="10" type="ORF">AUK40_00295</name>
</gene>
<dbReference type="GO" id="GO:0051156">
    <property type="term" value="P:glucose 6-phosphate metabolic process"/>
    <property type="evidence" value="ECO:0007669"/>
    <property type="project" value="TreeGrafter"/>
</dbReference>
<feature type="compositionally biased region" description="Polar residues" evidence="9">
    <location>
        <begin position="301"/>
        <end position="311"/>
    </location>
</feature>
<keyword evidence="7" id="KW-0963">Cytoplasm</keyword>
<feature type="active site" description="Proton donor" evidence="7">
    <location>
        <position position="284"/>
    </location>
</feature>
<dbReference type="PANTHER" id="PTHR11469">
    <property type="entry name" value="GLUCOSE-6-PHOSPHATE ISOMERASE"/>
    <property type="match status" value="1"/>
</dbReference>
<comment type="caution">
    <text evidence="10">The sequence shown here is derived from an EMBL/GenBank/DDBJ whole genome shotgun (WGS) entry which is preliminary data.</text>
</comment>
<organism evidence="10 11">
    <name type="scientific">Candidatus Wirthbacteria bacterium CG2_30_54_11</name>
    <dbReference type="NCBI Taxonomy" id="1817892"/>
    <lineage>
        <taxon>Bacteria</taxon>
        <taxon>Candidatus Wirthbacteria</taxon>
    </lineage>
</organism>
<dbReference type="STRING" id="1817892.AUK40_00295"/>
<evidence type="ECO:0000313" key="10">
    <source>
        <dbReference type="EMBL" id="OIQ00011.1"/>
    </source>
</evidence>
<dbReference type="AlphaFoldDB" id="A0A1J5J001"/>
<dbReference type="GO" id="GO:0006096">
    <property type="term" value="P:glycolytic process"/>
    <property type="evidence" value="ECO:0007669"/>
    <property type="project" value="UniProtKB-UniRule"/>
</dbReference>
<dbReference type="GO" id="GO:0005829">
    <property type="term" value="C:cytosol"/>
    <property type="evidence" value="ECO:0007669"/>
    <property type="project" value="TreeGrafter"/>
</dbReference>
<comment type="pathway">
    <text evidence="7">Carbohydrate biosynthesis; gluconeogenesis.</text>
</comment>
<comment type="subcellular location">
    <subcellularLocation>
        <location evidence="7">Cytoplasm</location>
    </subcellularLocation>
</comment>
<feature type="active site" evidence="7">
    <location>
        <position position="427"/>
    </location>
</feature>
<dbReference type="CDD" id="cd05016">
    <property type="entry name" value="SIS_PGI_2"/>
    <property type="match status" value="1"/>
</dbReference>
<dbReference type="Proteomes" id="UP000183245">
    <property type="component" value="Unassembled WGS sequence"/>
</dbReference>
<evidence type="ECO:0000256" key="2">
    <source>
        <dbReference type="ARBA" id="ARBA00006604"/>
    </source>
</evidence>
<dbReference type="PANTHER" id="PTHR11469:SF1">
    <property type="entry name" value="GLUCOSE-6-PHOSPHATE ISOMERASE"/>
    <property type="match status" value="1"/>
</dbReference>
<dbReference type="GO" id="GO:0097367">
    <property type="term" value="F:carbohydrate derivative binding"/>
    <property type="evidence" value="ECO:0007669"/>
    <property type="project" value="InterPro"/>
</dbReference>
<dbReference type="UniPathway" id="UPA00109">
    <property type="reaction ID" value="UER00181"/>
</dbReference>
<evidence type="ECO:0000256" key="9">
    <source>
        <dbReference type="SAM" id="MobiDB-lite"/>
    </source>
</evidence>
<dbReference type="HAMAP" id="MF_00473">
    <property type="entry name" value="G6P_isomerase"/>
    <property type="match status" value="1"/>
</dbReference>
<dbReference type="PROSITE" id="PS51463">
    <property type="entry name" value="P_GLUCOSE_ISOMERASE_3"/>
    <property type="match status" value="1"/>
</dbReference>
<keyword evidence="4 7" id="KW-0324">Glycolysis</keyword>
<comment type="catalytic activity">
    <reaction evidence="6 7 8">
        <text>alpha-D-glucose 6-phosphate = beta-D-fructose 6-phosphate</text>
        <dbReference type="Rhea" id="RHEA:11816"/>
        <dbReference type="ChEBI" id="CHEBI:57634"/>
        <dbReference type="ChEBI" id="CHEBI:58225"/>
        <dbReference type="EC" id="5.3.1.9"/>
    </reaction>
</comment>
<feature type="region of interest" description="Disordered" evidence="9">
    <location>
        <begin position="292"/>
        <end position="311"/>
    </location>
</feature>
<dbReference type="EMBL" id="MNZT01000005">
    <property type="protein sequence ID" value="OIQ00011.1"/>
    <property type="molecule type" value="Genomic_DNA"/>
</dbReference>
<feature type="active site" evidence="7">
    <location>
        <position position="313"/>
    </location>
</feature>